<feature type="compositionally biased region" description="Basic residues" evidence="1">
    <location>
        <begin position="307"/>
        <end position="318"/>
    </location>
</feature>
<evidence type="ECO:0000313" key="2">
    <source>
        <dbReference type="EMBL" id="CCO18479.1"/>
    </source>
</evidence>
<sequence length="342" mass="37916">MNATTTLLSFPEFISRCAFVNTSTAKTTTVSSLDEIDFSRAVATPSDLYGAYLGLMRSGLWLECTPRCEMFTVGEQEEEEEGGKGKRRRDEQQQPPLLCLMCEPNPKPEETKKRNTKNNTTTRNKRDGNVGNGAKRRARAKTKAYAFALNRGVVDETFLEAVANGDGLERLADPSLKEQPEAKEKAGLIALAMEEEKGTAAELPLKEDEKENERNHRRNIEENVKEEGKEEEQTAPYESIIVVTIDSDGTTTAMRVSRGFVEPEELRRKEENDDEEENDLDASGDDDEEEEENGFLGGGGGEAKNPPKGKKKNNKTKKSIPAGALAFSSSDDDDDLDDEYSE</sequence>
<dbReference type="AlphaFoldDB" id="K8EKI2"/>
<name>K8EKI2_9CHLO</name>
<accession>K8EKI2</accession>
<gene>
    <name evidence="2" type="ordered locus">Bathy11g02120</name>
</gene>
<feature type="compositionally biased region" description="Basic and acidic residues" evidence="1">
    <location>
        <begin position="195"/>
        <end position="232"/>
    </location>
</feature>
<dbReference type="EMBL" id="FO082268">
    <property type="protein sequence ID" value="CCO18479.1"/>
    <property type="molecule type" value="Genomic_DNA"/>
</dbReference>
<protein>
    <submittedName>
        <fullName evidence="2">Uncharacterized protein</fullName>
    </submittedName>
</protein>
<organism evidence="2 3">
    <name type="scientific">Bathycoccus prasinos</name>
    <dbReference type="NCBI Taxonomy" id="41875"/>
    <lineage>
        <taxon>Eukaryota</taxon>
        <taxon>Viridiplantae</taxon>
        <taxon>Chlorophyta</taxon>
        <taxon>Mamiellophyceae</taxon>
        <taxon>Mamiellales</taxon>
        <taxon>Bathycoccaceae</taxon>
        <taxon>Bathycoccus</taxon>
    </lineage>
</organism>
<evidence type="ECO:0000256" key="1">
    <source>
        <dbReference type="SAM" id="MobiDB-lite"/>
    </source>
</evidence>
<proteinExistence type="predicted"/>
<feature type="compositionally biased region" description="Acidic residues" evidence="1">
    <location>
        <begin position="330"/>
        <end position="342"/>
    </location>
</feature>
<feature type="region of interest" description="Disordered" evidence="1">
    <location>
        <begin position="75"/>
        <end position="137"/>
    </location>
</feature>
<evidence type="ECO:0000313" key="3">
    <source>
        <dbReference type="Proteomes" id="UP000198341"/>
    </source>
</evidence>
<feature type="compositionally biased region" description="Basic and acidic residues" evidence="1">
    <location>
        <begin position="82"/>
        <end position="92"/>
    </location>
</feature>
<feature type="region of interest" description="Disordered" evidence="1">
    <location>
        <begin position="195"/>
        <end position="342"/>
    </location>
</feature>
<dbReference type="RefSeq" id="XP_007510134.1">
    <property type="nucleotide sequence ID" value="XM_007510072.1"/>
</dbReference>
<keyword evidence="3" id="KW-1185">Reference proteome</keyword>
<feature type="compositionally biased region" description="Acidic residues" evidence="1">
    <location>
        <begin position="272"/>
        <end position="293"/>
    </location>
</feature>
<reference evidence="2 3" key="1">
    <citation type="submission" date="2011-10" db="EMBL/GenBank/DDBJ databases">
        <authorList>
            <person name="Genoscope - CEA"/>
        </authorList>
    </citation>
    <scope>NUCLEOTIDE SEQUENCE [LARGE SCALE GENOMIC DNA]</scope>
    <source>
        <strain evidence="2 3">RCC 1105</strain>
    </source>
</reference>
<dbReference type="Proteomes" id="UP000198341">
    <property type="component" value="Chromosome 11"/>
</dbReference>
<dbReference type="GeneID" id="19012892"/>
<dbReference type="KEGG" id="bpg:Bathy11g02120"/>